<name>A0A1F6V8A0_9BACT</name>
<dbReference type="Proteomes" id="UP000178700">
    <property type="component" value="Unassembled WGS sequence"/>
</dbReference>
<evidence type="ECO:0008006" key="4">
    <source>
        <dbReference type="Google" id="ProtNLM"/>
    </source>
</evidence>
<reference evidence="2 3" key="1">
    <citation type="journal article" date="2016" name="Nat. Commun.">
        <title>Thousands of microbial genomes shed light on interconnected biogeochemical processes in an aquifer system.</title>
        <authorList>
            <person name="Anantharaman K."/>
            <person name="Brown C.T."/>
            <person name="Hug L.A."/>
            <person name="Sharon I."/>
            <person name="Castelle C.J."/>
            <person name="Probst A.J."/>
            <person name="Thomas B.C."/>
            <person name="Singh A."/>
            <person name="Wilkins M.J."/>
            <person name="Karaoz U."/>
            <person name="Brodie E.L."/>
            <person name="Williams K.H."/>
            <person name="Hubbard S.S."/>
            <person name="Banfield J.F."/>
        </authorList>
    </citation>
    <scope>NUCLEOTIDE SEQUENCE [LARGE SCALE GENOMIC DNA]</scope>
</reference>
<keyword evidence="1" id="KW-1133">Transmembrane helix</keyword>
<protein>
    <recommendedName>
        <fullName evidence="4">Fibronectin type-III domain-containing protein</fullName>
    </recommendedName>
</protein>
<keyword evidence="1" id="KW-0812">Transmembrane</keyword>
<accession>A0A1F6V8A0</accession>
<evidence type="ECO:0000313" key="2">
    <source>
        <dbReference type="EMBL" id="OGI65734.1"/>
    </source>
</evidence>
<proteinExistence type="predicted"/>
<organism evidence="2 3">
    <name type="scientific">Candidatus Nomurabacteria bacterium RIFCSPHIGHO2_01_FULL_39_10</name>
    <dbReference type="NCBI Taxonomy" id="1801733"/>
    <lineage>
        <taxon>Bacteria</taxon>
        <taxon>Candidatus Nomuraibacteriota</taxon>
    </lineage>
</organism>
<evidence type="ECO:0000256" key="1">
    <source>
        <dbReference type="SAM" id="Phobius"/>
    </source>
</evidence>
<dbReference type="EMBL" id="MFTJ01000021">
    <property type="protein sequence ID" value="OGI65734.1"/>
    <property type="molecule type" value="Genomic_DNA"/>
</dbReference>
<comment type="caution">
    <text evidence="2">The sequence shown here is derived from an EMBL/GenBank/DDBJ whole genome shotgun (WGS) entry which is preliminary data.</text>
</comment>
<sequence length="330" mass="35863">MLNEIIKLIRIILLAVALFVFSPVPTHAQYYNYNGNVYNYTPVNITTGNATNITGSSAILSGLVNGNNLYSTYNLETWFQYGRNTNFEYATAHINSNSGYANFNSTVSNLSPNTIYYFRAVVQNPQGVIYGSANSFRTNFPAVVNAENSNVFSVAPAINTNPATAVSSRSAKLNSLLMSIPDNSTTWFEWGTSPNLDYITPAISLGSLSSAKHINTISGLAPKTTYYFRAVMQNGTSKMNGVTLSFTTNNATSSAVTVKNTDDSAVTNTSTIEPSAFSLVANVIGAGSFLPKNLFGWVILVILALILLIMTKHAYRKLFERRSESASEHV</sequence>
<gene>
    <name evidence="2" type="ORF">A2642_05050</name>
</gene>
<evidence type="ECO:0000313" key="3">
    <source>
        <dbReference type="Proteomes" id="UP000178700"/>
    </source>
</evidence>
<dbReference type="AlphaFoldDB" id="A0A1F6V8A0"/>
<feature type="transmembrane region" description="Helical" evidence="1">
    <location>
        <begin position="294"/>
        <end position="315"/>
    </location>
</feature>
<keyword evidence="1" id="KW-0472">Membrane</keyword>